<accession>A0A5E4C714</accession>
<dbReference type="GO" id="GO:0007052">
    <property type="term" value="P:mitotic spindle organization"/>
    <property type="evidence" value="ECO:0007669"/>
    <property type="project" value="InterPro"/>
</dbReference>
<proteinExistence type="predicted"/>
<feature type="compositionally biased region" description="Pro residues" evidence="1">
    <location>
        <begin position="315"/>
        <end position="326"/>
    </location>
</feature>
<comment type="caution">
    <text evidence="2">The sequence shown here is derived from an EMBL/GenBank/DDBJ whole genome shotgun (WGS) entry which is preliminary data.</text>
</comment>
<dbReference type="AlphaFoldDB" id="A0A5E4C714"/>
<keyword evidence="3" id="KW-1185">Reference proteome</keyword>
<evidence type="ECO:0000313" key="3">
    <source>
        <dbReference type="Proteomes" id="UP000335636"/>
    </source>
</evidence>
<dbReference type="GO" id="GO:0097546">
    <property type="term" value="C:ciliary base"/>
    <property type="evidence" value="ECO:0007669"/>
    <property type="project" value="InterPro"/>
</dbReference>
<feature type="region of interest" description="Disordered" evidence="1">
    <location>
        <begin position="383"/>
        <end position="418"/>
    </location>
</feature>
<name>A0A5E4C714_MARMO</name>
<feature type="compositionally biased region" description="Low complexity" evidence="1">
    <location>
        <begin position="266"/>
        <end position="314"/>
    </location>
</feature>
<feature type="compositionally biased region" description="Basic and acidic residues" evidence="1">
    <location>
        <begin position="389"/>
        <end position="418"/>
    </location>
</feature>
<organism evidence="2 3">
    <name type="scientific">Marmota monax</name>
    <name type="common">Woodchuck</name>
    <dbReference type="NCBI Taxonomy" id="9995"/>
    <lineage>
        <taxon>Eukaryota</taxon>
        <taxon>Metazoa</taxon>
        <taxon>Chordata</taxon>
        <taxon>Craniata</taxon>
        <taxon>Vertebrata</taxon>
        <taxon>Euteleostomi</taxon>
        <taxon>Mammalia</taxon>
        <taxon>Eutheria</taxon>
        <taxon>Euarchontoglires</taxon>
        <taxon>Glires</taxon>
        <taxon>Rodentia</taxon>
        <taxon>Sciuromorpha</taxon>
        <taxon>Sciuridae</taxon>
        <taxon>Xerinae</taxon>
        <taxon>Marmotini</taxon>
        <taxon>Marmota</taxon>
    </lineage>
</organism>
<dbReference type="EMBL" id="CABDUW010000919">
    <property type="protein sequence ID" value="VTJ76771.1"/>
    <property type="molecule type" value="Genomic_DNA"/>
</dbReference>
<feature type="region of interest" description="Disordered" evidence="1">
    <location>
        <begin position="131"/>
        <end position="152"/>
    </location>
</feature>
<protein>
    <submittedName>
        <fullName evidence="2">Uncharacterized protein</fullName>
    </submittedName>
</protein>
<evidence type="ECO:0000256" key="1">
    <source>
        <dbReference type="SAM" id="MobiDB-lite"/>
    </source>
</evidence>
<sequence length="418" mass="45097">FPKSVPPLEEALKQIQESNLKSEVNLPFSHRPTINWRSIPAYPAVSTPDPYLSDQLSTSRAPLLSHHSLILPSYPTVSSTSQSHTLPSVPSTLPKTFTPAPLSYPIKYLPRPPAPITSSFSSSFPHLPTPIPCGPPDHLPHPSRSSPIISDPDSQNKLFYRTSRSKHFLPSQHSTPATLMPALMRRSLPARLVVSPAPLEVLPVLKPSCLSSHPPHQQVPTLSYITPFPEYPARLDPLQSVQQSVPQATLSNQPQAFVDHPPSSVLSHTPPCHSSSSSLPPSPSTSTSSSSPSIVFSSSSSILSPPSPSSSTSPSLPPSPIPLLPSPLHPSPSPCLPPTYLAFPSPVSPVSSSFMISSSFPPMLHSSSISTSPSPFIPIHPFNPPPWGKKVEKRREESGVEKKGIEKKKLRDGNFKEL</sequence>
<reference evidence="2" key="1">
    <citation type="submission" date="2019-04" db="EMBL/GenBank/DDBJ databases">
        <authorList>
            <person name="Alioto T."/>
            <person name="Alioto T."/>
        </authorList>
    </citation>
    <scope>NUCLEOTIDE SEQUENCE [LARGE SCALE GENOMIC DNA]</scope>
</reference>
<feature type="compositionally biased region" description="Low complexity" evidence="1">
    <location>
        <begin position="142"/>
        <end position="152"/>
    </location>
</feature>
<dbReference type="InterPro" id="IPR028257">
    <property type="entry name" value="CEP126"/>
</dbReference>
<feature type="compositionally biased region" description="Polar residues" evidence="1">
    <location>
        <begin position="240"/>
        <end position="255"/>
    </location>
</feature>
<dbReference type="GO" id="GO:0031122">
    <property type="term" value="P:cytoplasmic microtubule organization"/>
    <property type="evidence" value="ECO:0007669"/>
    <property type="project" value="InterPro"/>
</dbReference>
<dbReference type="Pfam" id="PF15352">
    <property type="entry name" value="K1377"/>
    <property type="match status" value="1"/>
</dbReference>
<feature type="non-terminal residue" evidence="2">
    <location>
        <position position="1"/>
    </location>
</feature>
<gene>
    <name evidence="2" type="ORF">MONAX_5E036859</name>
</gene>
<dbReference type="GO" id="GO:0005813">
    <property type="term" value="C:centrosome"/>
    <property type="evidence" value="ECO:0007669"/>
    <property type="project" value="InterPro"/>
</dbReference>
<evidence type="ECO:0000313" key="2">
    <source>
        <dbReference type="EMBL" id="VTJ76771.1"/>
    </source>
</evidence>
<dbReference type="GO" id="GO:1905515">
    <property type="term" value="P:non-motile cilium assembly"/>
    <property type="evidence" value="ECO:0007669"/>
    <property type="project" value="InterPro"/>
</dbReference>
<dbReference type="Proteomes" id="UP000335636">
    <property type="component" value="Unassembled WGS sequence"/>
</dbReference>
<feature type="region of interest" description="Disordered" evidence="1">
    <location>
        <begin position="240"/>
        <end position="326"/>
    </location>
</feature>